<dbReference type="PANTHER" id="PTHR47331:SF1">
    <property type="entry name" value="GAG-LIKE PROTEIN"/>
    <property type="match status" value="1"/>
</dbReference>
<gene>
    <name evidence="1" type="ORF">HNY73_010350</name>
</gene>
<reference evidence="1" key="2">
    <citation type="submission" date="2020-06" db="EMBL/GenBank/DDBJ databases">
        <authorList>
            <person name="Sheffer M."/>
        </authorList>
    </citation>
    <scope>NUCLEOTIDE SEQUENCE</scope>
</reference>
<dbReference type="PANTHER" id="PTHR47331">
    <property type="entry name" value="PHD-TYPE DOMAIN-CONTAINING PROTEIN"/>
    <property type="match status" value="1"/>
</dbReference>
<name>A0A8T0F317_ARGBR</name>
<comment type="caution">
    <text evidence="1">The sequence shown here is derived from an EMBL/GenBank/DDBJ whole genome shotgun (WGS) entry which is preliminary data.</text>
</comment>
<proteinExistence type="predicted"/>
<accession>A0A8T0F317</accession>
<sequence>MDRTYDVEVITLNSRYGPDQLICVEVLIADTIATVPVAIPNADVQKNGRYEANLLWRTDPREWENNFSLAKRRFDELKKGSNKYKWITDSYRVAIGDQETNGIIEECGRDKNEYFMPHRAVIRADKGTTKVHVVLNCGSKSGQNFSLNNCLEAGLNLNPSILETDFKIVFYWIGGNAERWKQFVVNRVAEVQEKTNPNDWSYGPSADNPEDLLTRGISVENFISSQK</sequence>
<dbReference type="Proteomes" id="UP000807504">
    <property type="component" value="Unassembled WGS sequence"/>
</dbReference>
<protein>
    <submittedName>
        <fullName evidence="1">Uncharacterized protein</fullName>
    </submittedName>
</protein>
<keyword evidence="2" id="KW-1185">Reference proteome</keyword>
<organism evidence="1 2">
    <name type="scientific">Argiope bruennichi</name>
    <name type="common">Wasp spider</name>
    <name type="synonym">Aranea bruennichi</name>
    <dbReference type="NCBI Taxonomy" id="94029"/>
    <lineage>
        <taxon>Eukaryota</taxon>
        <taxon>Metazoa</taxon>
        <taxon>Ecdysozoa</taxon>
        <taxon>Arthropoda</taxon>
        <taxon>Chelicerata</taxon>
        <taxon>Arachnida</taxon>
        <taxon>Araneae</taxon>
        <taxon>Araneomorphae</taxon>
        <taxon>Entelegynae</taxon>
        <taxon>Araneoidea</taxon>
        <taxon>Araneidae</taxon>
        <taxon>Argiope</taxon>
    </lineage>
</organism>
<evidence type="ECO:0000313" key="1">
    <source>
        <dbReference type="EMBL" id="KAF8784705.1"/>
    </source>
</evidence>
<evidence type="ECO:0000313" key="2">
    <source>
        <dbReference type="Proteomes" id="UP000807504"/>
    </source>
</evidence>
<dbReference type="EMBL" id="JABXBU010000030">
    <property type="protein sequence ID" value="KAF8784705.1"/>
    <property type="molecule type" value="Genomic_DNA"/>
</dbReference>
<reference evidence="1" key="1">
    <citation type="journal article" date="2020" name="bioRxiv">
        <title>Chromosome-level reference genome of the European wasp spider Argiope bruennichi: a resource for studies on range expansion and evolutionary adaptation.</title>
        <authorList>
            <person name="Sheffer M.M."/>
            <person name="Hoppe A."/>
            <person name="Krehenwinkel H."/>
            <person name="Uhl G."/>
            <person name="Kuss A.W."/>
            <person name="Jensen L."/>
            <person name="Jensen C."/>
            <person name="Gillespie R.G."/>
            <person name="Hoff K.J."/>
            <person name="Prost S."/>
        </authorList>
    </citation>
    <scope>NUCLEOTIDE SEQUENCE</scope>
</reference>
<dbReference type="AlphaFoldDB" id="A0A8T0F317"/>